<dbReference type="Proteomes" id="UP000220752">
    <property type="component" value="Unassembled WGS sequence"/>
</dbReference>
<evidence type="ECO:0000256" key="4">
    <source>
        <dbReference type="ARBA" id="ARBA00023159"/>
    </source>
</evidence>
<keyword evidence="5" id="KW-0804">Transcription</keyword>
<protein>
    <submittedName>
        <fullName evidence="9">Transcription antiterminator BglG</fullName>
    </submittedName>
</protein>
<evidence type="ECO:0000313" key="9">
    <source>
        <dbReference type="EMBL" id="PDX58777.1"/>
    </source>
</evidence>
<keyword evidence="4" id="KW-0010">Activator</keyword>
<dbReference type="Pfam" id="PF00359">
    <property type="entry name" value="PTS_EIIA_2"/>
    <property type="match status" value="1"/>
</dbReference>
<feature type="domain" description="PTS EIIA type-2" evidence="6">
    <location>
        <begin position="483"/>
        <end position="622"/>
    </location>
</feature>
<dbReference type="Gene3D" id="3.40.50.2300">
    <property type="match status" value="1"/>
</dbReference>
<keyword evidence="2" id="KW-0677">Repeat</keyword>
<feature type="domain" description="PTS EIIB type-2" evidence="7">
    <location>
        <begin position="390"/>
        <end position="481"/>
    </location>
</feature>
<evidence type="ECO:0000259" key="6">
    <source>
        <dbReference type="PROSITE" id="PS51094"/>
    </source>
</evidence>
<evidence type="ECO:0000256" key="3">
    <source>
        <dbReference type="ARBA" id="ARBA00023015"/>
    </source>
</evidence>
<dbReference type="AlphaFoldDB" id="A0A2A6ZBQ8"/>
<dbReference type="SUPFAM" id="SSF52794">
    <property type="entry name" value="PTS system IIB component-like"/>
    <property type="match status" value="1"/>
</dbReference>
<evidence type="ECO:0000259" key="8">
    <source>
        <dbReference type="PROSITE" id="PS51372"/>
    </source>
</evidence>
<comment type="caution">
    <text evidence="9">The sequence shown here is derived from an EMBL/GenBank/DDBJ whole genome shotgun (WGS) entry which is preliminary data.</text>
</comment>
<organism evidence="9 10">
    <name type="scientific">Faecalibacterium langellae</name>
    <dbReference type="NCBI Taxonomy" id="3435293"/>
    <lineage>
        <taxon>Bacteria</taxon>
        <taxon>Bacillati</taxon>
        <taxon>Bacillota</taxon>
        <taxon>Clostridia</taxon>
        <taxon>Eubacteriales</taxon>
        <taxon>Oscillospiraceae</taxon>
        <taxon>Faecalibacterium</taxon>
    </lineage>
</organism>
<dbReference type="InterPro" id="IPR050661">
    <property type="entry name" value="BglG_antiterminators"/>
</dbReference>
<dbReference type="CDD" id="cd05568">
    <property type="entry name" value="PTS_IIB_bgl_like"/>
    <property type="match status" value="1"/>
</dbReference>
<dbReference type="PROSITE" id="PS51372">
    <property type="entry name" value="PRD_2"/>
    <property type="match status" value="2"/>
</dbReference>
<dbReference type="GO" id="GO:0009401">
    <property type="term" value="P:phosphoenolpyruvate-dependent sugar phosphotransferase system"/>
    <property type="evidence" value="ECO:0007669"/>
    <property type="project" value="InterPro"/>
</dbReference>
<feature type="domain" description="PRD" evidence="8">
    <location>
        <begin position="278"/>
        <end position="385"/>
    </location>
</feature>
<dbReference type="Pfam" id="PF00874">
    <property type="entry name" value="PRD"/>
    <property type="match status" value="2"/>
</dbReference>
<sequence length="632" mass="71622">MDERIWTIAEILDQSGPMTADELAAQLKLSGKTVRSLIKTYAKEMQENGFCITAKPGRGFGIEITDAQMYVSGSKPQQGEQTGIPQDAQERIQRLRQYLLEKDGYSKLDDLSEQFFVSRRSISNDLREVERQLAEYGLSIRRKPGYGICVVGRETNRRICIAAQRDESRPVGQQIQELVSRVLEKEKFAMSTMALDNLAVHLEVAVERIRTGHAIESSDGMQADLPERILEVASHIAVQIENMTGVAFPLPEVCYIAMHLNGKQMYRANAMTSDENLVIPQEVNRIVSDMIEQIYEAFRIDFRDNLELRMGLCMHMVPLLARIKSGMRMKNPILQDIKREYPLAYEMATQACSVLQDVSPNPIKEDEIGYIAVSFALALERQKAKEWAPKNILIVCASGKGSAQLLAYRYQQKFGKNLGRVQTCDVIGLRSVNFSKIDYVFSTVPIPIYVPVPIRQIQFFPTEKELTQMKKLLMQGKKGTVEEYFSPELFLPHLNCETREQVLEQMCRFVCGKKKLPDDFLQLVKKRESLAATSFGGLVAMPHPWKAVSKDTFVCLAILDKPVQWGEAKVQVVFLVSIADDATAKLQKFYQVVAQLMVDEACICKLIAERRFEVLLGLLRQKEQGLEEQENG</sequence>
<dbReference type="PANTHER" id="PTHR30185">
    <property type="entry name" value="CRYPTIC BETA-GLUCOSIDE BGL OPERON ANTITERMINATOR"/>
    <property type="match status" value="1"/>
</dbReference>
<keyword evidence="3" id="KW-0805">Transcription regulation</keyword>
<dbReference type="InterPro" id="IPR002178">
    <property type="entry name" value="PTS_EIIA_type-2_dom"/>
</dbReference>
<gene>
    <name evidence="9" type="ORF">CGS46_06650</name>
</gene>
<dbReference type="EMBL" id="NMTQ01000022">
    <property type="protein sequence ID" value="PDX58777.1"/>
    <property type="molecule type" value="Genomic_DNA"/>
</dbReference>
<accession>A0A2A6ZBQ8</accession>
<dbReference type="Gene3D" id="3.40.930.10">
    <property type="entry name" value="Mannitol-specific EII, Chain A"/>
    <property type="match status" value="1"/>
</dbReference>
<evidence type="ECO:0000256" key="5">
    <source>
        <dbReference type="ARBA" id="ARBA00023163"/>
    </source>
</evidence>
<dbReference type="Gene3D" id="1.10.10.10">
    <property type="entry name" value="Winged helix-like DNA-binding domain superfamily/Winged helix DNA-binding domain"/>
    <property type="match status" value="2"/>
</dbReference>
<dbReference type="PROSITE" id="PS51099">
    <property type="entry name" value="PTS_EIIB_TYPE_2"/>
    <property type="match status" value="1"/>
</dbReference>
<dbReference type="GO" id="GO:0006355">
    <property type="term" value="P:regulation of DNA-templated transcription"/>
    <property type="evidence" value="ECO:0007669"/>
    <property type="project" value="InterPro"/>
</dbReference>
<dbReference type="InterPro" id="IPR007737">
    <property type="entry name" value="Mga_HTH"/>
</dbReference>
<dbReference type="PANTHER" id="PTHR30185:SF13">
    <property type="entry name" value="LICABCH OPERON REGULATOR-RELATED"/>
    <property type="match status" value="1"/>
</dbReference>
<dbReference type="SUPFAM" id="SSF46785">
    <property type="entry name" value="Winged helix' DNA-binding domain"/>
    <property type="match status" value="1"/>
</dbReference>
<name>A0A2A6ZBQ8_9FIRM</name>
<dbReference type="InterPro" id="IPR036634">
    <property type="entry name" value="PRD_sf"/>
</dbReference>
<dbReference type="InterPro" id="IPR011608">
    <property type="entry name" value="PRD"/>
</dbReference>
<dbReference type="InterPro" id="IPR036390">
    <property type="entry name" value="WH_DNA-bd_sf"/>
</dbReference>
<proteinExistence type="predicted"/>
<dbReference type="InterPro" id="IPR013011">
    <property type="entry name" value="PTS_EIIB_2"/>
</dbReference>
<keyword evidence="1" id="KW-0808">Transferase</keyword>
<dbReference type="Pfam" id="PF05043">
    <property type="entry name" value="Mga"/>
    <property type="match status" value="1"/>
</dbReference>
<evidence type="ECO:0000313" key="10">
    <source>
        <dbReference type="Proteomes" id="UP000220752"/>
    </source>
</evidence>
<dbReference type="InterPro" id="IPR036095">
    <property type="entry name" value="PTS_EIIB-like_sf"/>
</dbReference>
<dbReference type="SUPFAM" id="SSF63520">
    <property type="entry name" value="PTS-regulatory domain, PRD"/>
    <property type="match status" value="2"/>
</dbReference>
<dbReference type="InterPro" id="IPR016152">
    <property type="entry name" value="PTrfase/Anion_transptr"/>
</dbReference>
<evidence type="ECO:0000256" key="1">
    <source>
        <dbReference type="ARBA" id="ARBA00022679"/>
    </source>
</evidence>
<dbReference type="GO" id="GO:0008982">
    <property type="term" value="F:protein-N(PI)-phosphohistidine-sugar phosphotransferase activity"/>
    <property type="evidence" value="ECO:0007669"/>
    <property type="project" value="InterPro"/>
</dbReference>
<dbReference type="Gene3D" id="1.10.1790.10">
    <property type="entry name" value="PRD domain"/>
    <property type="match status" value="2"/>
</dbReference>
<keyword evidence="10" id="KW-1185">Reference proteome</keyword>
<feature type="domain" description="PRD" evidence="8">
    <location>
        <begin position="166"/>
        <end position="270"/>
    </location>
</feature>
<dbReference type="InterPro" id="IPR036388">
    <property type="entry name" value="WH-like_DNA-bd_sf"/>
</dbReference>
<evidence type="ECO:0000259" key="7">
    <source>
        <dbReference type="PROSITE" id="PS51099"/>
    </source>
</evidence>
<dbReference type="PROSITE" id="PS51094">
    <property type="entry name" value="PTS_EIIA_TYPE_2"/>
    <property type="match status" value="1"/>
</dbReference>
<evidence type="ECO:0000256" key="2">
    <source>
        <dbReference type="ARBA" id="ARBA00022737"/>
    </source>
</evidence>
<dbReference type="SUPFAM" id="SSF55804">
    <property type="entry name" value="Phoshotransferase/anion transport protein"/>
    <property type="match status" value="1"/>
</dbReference>
<reference evidence="9 10" key="1">
    <citation type="journal article" date="2017" name="Front. Microbiol.">
        <title>New Insights into the Diversity of the Genus Faecalibacterium.</title>
        <authorList>
            <person name="Benevides L."/>
            <person name="Burman S."/>
            <person name="Martin R."/>
            <person name="Robert V."/>
            <person name="Thomas M."/>
            <person name="Miquel S."/>
            <person name="Chain F."/>
            <person name="Sokol H."/>
            <person name="Bermudez-Humaran L.G."/>
            <person name="Morrison M."/>
            <person name="Langella P."/>
            <person name="Azevedo V.A."/>
            <person name="Chatel J.M."/>
            <person name="Soares S."/>
        </authorList>
    </citation>
    <scope>NUCLEOTIDE SEQUENCE [LARGE SCALE GENOMIC DNA]</scope>
    <source>
        <strain evidence="10">CNCM I-4540</strain>
    </source>
</reference>